<dbReference type="CDD" id="cd06225">
    <property type="entry name" value="HAMP"/>
    <property type="match status" value="1"/>
</dbReference>
<keyword evidence="13 15" id="KW-0472">Membrane</keyword>
<dbReference type="Gene3D" id="1.10.287.130">
    <property type="match status" value="1"/>
</dbReference>
<evidence type="ECO:0000256" key="14">
    <source>
        <dbReference type="SAM" id="Coils"/>
    </source>
</evidence>
<organism evidence="18 19">
    <name type="scientific">Blautia difficilis</name>
    <dbReference type="NCBI Taxonomy" id="2763027"/>
    <lineage>
        <taxon>Bacteria</taxon>
        <taxon>Bacillati</taxon>
        <taxon>Bacillota</taxon>
        <taxon>Clostridia</taxon>
        <taxon>Lachnospirales</taxon>
        <taxon>Lachnospiraceae</taxon>
        <taxon>Blautia</taxon>
    </lineage>
</organism>
<dbReference type="SUPFAM" id="SSF55874">
    <property type="entry name" value="ATPase domain of HSP90 chaperone/DNA topoisomerase II/histidine kinase"/>
    <property type="match status" value="1"/>
</dbReference>
<evidence type="ECO:0000256" key="13">
    <source>
        <dbReference type="ARBA" id="ARBA00023136"/>
    </source>
</evidence>
<keyword evidence="12" id="KW-0902">Two-component regulatory system</keyword>
<dbReference type="PROSITE" id="PS50109">
    <property type="entry name" value="HIS_KIN"/>
    <property type="match status" value="1"/>
</dbReference>
<keyword evidence="4" id="KW-1003">Cell membrane</keyword>
<dbReference type="InterPro" id="IPR005467">
    <property type="entry name" value="His_kinase_dom"/>
</dbReference>
<dbReference type="PANTHER" id="PTHR45528:SF1">
    <property type="entry name" value="SENSOR HISTIDINE KINASE CPXA"/>
    <property type="match status" value="1"/>
</dbReference>
<keyword evidence="5" id="KW-0597">Phosphoprotein</keyword>
<evidence type="ECO:0000313" key="19">
    <source>
        <dbReference type="Proteomes" id="UP000649826"/>
    </source>
</evidence>
<dbReference type="InterPro" id="IPR003661">
    <property type="entry name" value="HisK_dim/P_dom"/>
</dbReference>
<keyword evidence="19" id="KW-1185">Reference proteome</keyword>
<evidence type="ECO:0000256" key="11">
    <source>
        <dbReference type="ARBA" id="ARBA00022989"/>
    </source>
</evidence>
<dbReference type="Pfam" id="PF02518">
    <property type="entry name" value="HATPase_c"/>
    <property type="match status" value="1"/>
</dbReference>
<dbReference type="SMART" id="SM00388">
    <property type="entry name" value="HisKA"/>
    <property type="match status" value="1"/>
</dbReference>
<evidence type="ECO:0000256" key="5">
    <source>
        <dbReference type="ARBA" id="ARBA00022553"/>
    </source>
</evidence>
<evidence type="ECO:0000256" key="6">
    <source>
        <dbReference type="ARBA" id="ARBA00022679"/>
    </source>
</evidence>
<keyword evidence="11 15" id="KW-1133">Transmembrane helix</keyword>
<dbReference type="Pfam" id="PF00672">
    <property type="entry name" value="HAMP"/>
    <property type="match status" value="1"/>
</dbReference>
<evidence type="ECO:0000256" key="3">
    <source>
        <dbReference type="ARBA" id="ARBA00012438"/>
    </source>
</evidence>
<keyword evidence="6" id="KW-0808">Transferase</keyword>
<dbReference type="Gene3D" id="6.10.340.10">
    <property type="match status" value="1"/>
</dbReference>
<evidence type="ECO:0000259" key="16">
    <source>
        <dbReference type="PROSITE" id="PS50109"/>
    </source>
</evidence>
<dbReference type="SUPFAM" id="SSF47384">
    <property type="entry name" value="Homodimeric domain of signal transducing histidine kinase"/>
    <property type="match status" value="1"/>
</dbReference>
<feature type="domain" description="Histidine kinase" evidence="16">
    <location>
        <begin position="312"/>
        <end position="528"/>
    </location>
</feature>
<dbReference type="Proteomes" id="UP000649826">
    <property type="component" value="Unassembled WGS sequence"/>
</dbReference>
<keyword evidence="9" id="KW-0418">Kinase</keyword>
<dbReference type="InterPro" id="IPR036890">
    <property type="entry name" value="HATPase_C_sf"/>
</dbReference>
<comment type="catalytic activity">
    <reaction evidence="1">
        <text>ATP + protein L-histidine = ADP + protein N-phospho-L-histidine.</text>
        <dbReference type="EC" id="2.7.13.3"/>
    </reaction>
</comment>
<dbReference type="SMART" id="SM00304">
    <property type="entry name" value="HAMP"/>
    <property type="match status" value="1"/>
</dbReference>
<dbReference type="InterPro" id="IPR036097">
    <property type="entry name" value="HisK_dim/P_sf"/>
</dbReference>
<comment type="caution">
    <text evidence="18">The sequence shown here is derived from an EMBL/GenBank/DDBJ whole genome shotgun (WGS) entry which is preliminary data.</text>
</comment>
<sequence>MMSGGRKEKKQNSKKKKNIRKFHSLKHQISVLFIGLLLVSIFSITLINGLFLERYYVSKKVEVLEEARTVLSQMNLDNLLKYDTDKDGEIENTSKAEEEVPDEIEHSSSRNNLTWIIVNEENSGYYYWGEANMAKMLRSKLFGYINDLDKDMEHSHILKQTEDGIIWQVHDRFAGMEYVECWGQYENGYYYLIRSPLESIKESAAISNNFYLFVGVVIILISGLLILLITNRITRPISELTRLSEKMSNLDFEARYESHAGNEIDVLGDNFNKMSRKLENTISELKSANNKLQKDIEDKIKIDEMRKEFLDNVSHELKTPIALIQGYAEGLNENISDDPESRAFYCEVIMDEASKMNKLVKNLLTLNQLESGKDAPMMERFDIVSLIHGVLQSMHIMIEQKEATVIFEAQDPVYVWADEFKTEEVVTNYTSNALNHLDGERKVEIKILQEADCVKVTVFNTGTPIPEEDIPNLWNKFYKVDKARTREYGGSGIGLSIVKAIVEGMNQKYGVCNFDNGVEFWFTLDSRQ</sequence>
<dbReference type="PROSITE" id="PS50885">
    <property type="entry name" value="HAMP"/>
    <property type="match status" value="1"/>
</dbReference>
<dbReference type="Pfam" id="PF00512">
    <property type="entry name" value="HisKA"/>
    <property type="match status" value="1"/>
</dbReference>
<dbReference type="EMBL" id="JACOQG010000005">
    <property type="protein sequence ID" value="MBC5779043.1"/>
    <property type="molecule type" value="Genomic_DNA"/>
</dbReference>
<dbReference type="CDD" id="cd00082">
    <property type="entry name" value="HisKA"/>
    <property type="match status" value="1"/>
</dbReference>
<keyword evidence="7 15" id="KW-0812">Transmembrane</keyword>
<evidence type="ECO:0000259" key="17">
    <source>
        <dbReference type="PROSITE" id="PS50885"/>
    </source>
</evidence>
<gene>
    <name evidence="18" type="ORF">H8Z82_05105</name>
</gene>
<feature type="transmembrane region" description="Helical" evidence="15">
    <location>
        <begin position="210"/>
        <end position="229"/>
    </location>
</feature>
<dbReference type="PANTHER" id="PTHR45528">
    <property type="entry name" value="SENSOR HISTIDINE KINASE CPXA"/>
    <property type="match status" value="1"/>
</dbReference>
<accession>A0ABR7IGU4</accession>
<evidence type="ECO:0000256" key="12">
    <source>
        <dbReference type="ARBA" id="ARBA00023012"/>
    </source>
</evidence>
<comment type="subcellular location">
    <subcellularLocation>
        <location evidence="2">Cell membrane</location>
        <topology evidence="2">Multi-pass membrane protein</topology>
    </subcellularLocation>
</comment>
<evidence type="ECO:0000256" key="2">
    <source>
        <dbReference type="ARBA" id="ARBA00004651"/>
    </source>
</evidence>
<dbReference type="PRINTS" id="PR00344">
    <property type="entry name" value="BCTRLSENSOR"/>
</dbReference>
<evidence type="ECO:0000256" key="7">
    <source>
        <dbReference type="ARBA" id="ARBA00022692"/>
    </source>
</evidence>
<evidence type="ECO:0000256" key="1">
    <source>
        <dbReference type="ARBA" id="ARBA00000085"/>
    </source>
</evidence>
<evidence type="ECO:0000256" key="15">
    <source>
        <dbReference type="SAM" id="Phobius"/>
    </source>
</evidence>
<evidence type="ECO:0000256" key="9">
    <source>
        <dbReference type="ARBA" id="ARBA00022777"/>
    </source>
</evidence>
<dbReference type="SUPFAM" id="SSF158472">
    <property type="entry name" value="HAMP domain-like"/>
    <property type="match status" value="1"/>
</dbReference>
<evidence type="ECO:0000313" key="18">
    <source>
        <dbReference type="EMBL" id="MBC5779043.1"/>
    </source>
</evidence>
<reference evidence="18 19" key="1">
    <citation type="submission" date="2020-08" db="EMBL/GenBank/DDBJ databases">
        <title>Genome public.</title>
        <authorList>
            <person name="Liu C."/>
            <person name="Sun Q."/>
        </authorList>
    </citation>
    <scope>NUCLEOTIDE SEQUENCE [LARGE SCALE GENOMIC DNA]</scope>
    <source>
        <strain evidence="18 19">M29</strain>
    </source>
</reference>
<dbReference type="InterPro" id="IPR003660">
    <property type="entry name" value="HAMP_dom"/>
</dbReference>
<feature type="domain" description="HAMP" evidence="17">
    <location>
        <begin position="231"/>
        <end position="283"/>
    </location>
</feature>
<evidence type="ECO:0000256" key="8">
    <source>
        <dbReference type="ARBA" id="ARBA00022741"/>
    </source>
</evidence>
<dbReference type="SMART" id="SM00387">
    <property type="entry name" value="HATPase_c"/>
    <property type="match status" value="1"/>
</dbReference>
<dbReference type="Gene3D" id="3.30.565.10">
    <property type="entry name" value="Histidine kinase-like ATPase, C-terminal domain"/>
    <property type="match status" value="1"/>
</dbReference>
<evidence type="ECO:0000256" key="4">
    <source>
        <dbReference type="ARBA" id="ARBA00022475"/>
    </source>
</evidence>
<dbReference type="InterPro" id="IPR003594">
    <property type="entry name" value="HATPase_dom"/>
</dbReference>
<dbReference type="InterPro" id="IPR004358">
    <property type="entry name" value="Sig_transdc_His_kin-like_C"/>
</dbReference>
<evidence type="ECO:0000256" key="10">
    <source>
        <dbReference type="ARBA" id="ARBA00022840"/>
    </source>
</evidence>
<proteinExistence type="predicted"/>
<keyword evidence="8" id="KW-0547">Nucleotide-binding</keyword>
<keyword evidence="10" id="KW-0067">ATP-binding</keyword>
<keyword evidence="14" id="KW-0175">Coiled coil</keyword>
<dbReference type="EC" id="2.7.13.3" evidence="3"/>
<name>A0ABR7IGU4_9FIRM</name>
<dbReference type="InterPro" id="IPR050398">
    <property type="entry name" value="HssS/ArlS-like"/>
</dbReference>
<feature type="coiled-coil region" evidence="14">
    <location>
        <begin position="271"/>
        <end position="302"/>
    </location>
</feature>
<protein>
    <recommendedName>
        <fullName evidence="3">histidine kinase</fullName>
        <ecNumber evidence="3">2.7.13.3</ecNumber>
    </recommendedName>
</protein>